<evidence type="ECO:0000313" key="2">
    <source>
        <dbReference type="EMBL" id="CEK94140.1"/>
    </source>
</evidence>
<feature type="non-terminal residue" evidence="2">
    <location>
        <position position="426"/>
    </location>
</feature>
<feature type="repeat" description="ANK" evidence="1">
    <location>
        <begin position="250"/>
        <end position="287"/>
    </location>
</feature>
<dbReference type="SUPFAM" id="SSF48403">
    <property type="entry name" value="Ankyrin repeat"/>
    <property type="match status" value="2"/>
</dbReference>
<organism evidence="2">
    <name type="scientific">Arion vulgaris</name>
    <dbReference type="NCBI Taxonomy" id="1028688"/>
    <lineage>
        <taxon>Eukaryota</taxon>
        <taxon>Metazoa</taxon>
        <taxon>Spiralia</taxon>
        <taxon>Lophotrochozoa</taxon>
        <taxon>Mollusca</taxon>
        <taxon>Gastropoda</taxon>
        <taxon>Heterobranchia</taxon>
        <taxon>Euthyneura</taxon>
        <taxon>Panpulmonata</taxon>
        <taxon>Eupulmonata</taxon>
        <taxon>Stylommatophora</taxon>
        <taxon>Helicina</taxon>
        <taxon>Arionoidea</taxon>
        <taxon>Arionidae</taxon>
        <taxon>Arion</taxon>
    </lineage>
</organism>
<dbReference type="InterPro" id="IPR002110">
    <property type="entry name" value="Ankyrin_rpt"/>
</dbReference>
<feature type="repeat" description="ANK" evidence="1">
    <location>
        <begin position="288"/>
        <end position="321"/>
    </location>
</feature>
<evidence type="ECO:0000256" key="1">
    <source>
        <dbReference type="PROSITE-ProRule" id="PRU00023"/>
    </source>
</evidence>
<dbReference type="Pfam" id="PF13857">
    <property type="entry name" value="Ank_5"/>
    <property type="match status" value="1"/>
</dbReference>
<name>A0A0B7BPQ4_9EUPU</name>
<reference evidence="2" key="1">
    <citation type="submission" date="2014-12" db="EMBL/GenBank/DDBJ databases">
        <title>Insight into the proteome of Arion vulgaris.</title>
        <authorList>
            <person name="Aradska J."/>
            <person name="Bulat T."/>
            <person name="Smidak R."/>
            <person name="Sarate P."/>
            <person name="Gangsoo J."/>
            <person name="Sialana F."/>
            <person name="Bilban M."/>
            <person name="Lubec G."/>
        </authorList>
    </citation>
    <scope>NUCLEOTIDE SEQUENCE</scope>
    <source>
        <tissue evidence="2">Skin</tissue>
    </source>
</reference>
<sequence>MNEIRSLEDTFGRIIGKYTDIGMRRPTIKNNETAMLIRLLEYGQGMNIGLKHISDLLCVAVSAGKYNLVEFLCKYPDQLKLSLQQRINNQIVALKRAADIGRCDIVELLLRYNTDTKPYNVCESALKYAITHGSIECAKVLIQNGTKIDIKYALDIAVNQQMVKLMNFLFENHQQELTEHISKNASHVTELLITAAVKGNLEIIDKIIDAGADVNGTTSEGETPLMNSKDGDVALFLIRKGANVNHVTSQSNTPLISVIQSYRYSSSKTAIVQVLLENGAYVNARNSEGKTPLMLAASHTNSESMLQTLSDYGANFTDQDNEGNTALIHAALCDCSQNVSFLLESVKNMNEFLNVQNHKGLSALMFAVTCMNLNLVQKLIDHDADMNIKDEDGNTALLHALPQYNLKEPHIFLYNFAIHESNIKKK</sequence>
<dbReference type="PANTHER" id="PTHR24133:SF40">
    <property type="entry name" value="ANKYRIN REPEAT DOMAIN 44"/>
    <property type="match status" value="1"/>
</dbReference>
<dbReference type="Pfam" id="PF12796">
    <property type="entry name" value="Ank_2"/>
    <property type="match status" value="2"/>
</dbReference>
<dbReference type="PANTHER" id="PTHR24133">
    <property type="entry name" value="ANKYRIN DOMAIN-CONTAINING"/>
    <property type="match status" value="1"/>
</dbReference>
<gene>
    <name evidence="2" type="primary">ORF199144</name>
</gene>
<dbReference type="InterPro" id="IPR052391">
    <property type="entry name" value="E3_Ligase-Neurotoxin"/>
</dbReference>
<dbReference type="InterPro" id="IPR036770">
    <property type="entry name" value="Ankyrin_rpt-contain_sf"/>
</dbReference>
<dbReference type="SMART" id="SM00248">
    <property type="entry name" value="ANK"/>
    <property type="match status" value="9"/>
</dbReference>
<dbReference type="EMBL" id="HACG01047275">
    <property type="protein sequence ID" value="CEK94140.1"/>
    <property type="molecule type" value="Transcribed_RNA"/>
</dbReference>
<protein>
    <submittedName>
        <fullName evidence="2">Uncharacterized protein</fullName>
    </submittedName>
</protein>
<feature type="repeat" description="ANK" evidence="1">
    <location>
        <begin position="359"/>
        <end position="391"/>
    </location>
</feature>
<dbReference type="AlphaFoldDB" id="A0A0B7BPQ4"/>
<dbReference type="PROSITE" id="PS50297">
    <property type="entry name" value="ANK_REP_REGION"/>
    <property type="match status" value="2"/>
</dbReference>
<accession>A0A0B7BPQ4</accession>
<dbReference type="PROSITE" id="PS50088">
    <property type="entry name" value="ANK_REPEAT"/>
    <property type="match status" value="3"/>
</dbReference>
<keyword evidence="1" id="KW-0040">ANK repeat</keyword>
<proteinExistence type="predicted"/>
<dbReference type="Gene3D" id="1.25.40.20">
    <property type="entry name" value="Ankyrin repeat-containing domain"/>
    <property type="match status" value="3"/>
</dbReference>